<dbReference type="Gene3D" id="3.30.1780.10">
    <property type="entry name" value="ornithine cyclodeaminase, domain 1"/>
    <property type="match status" value="1"/>
</dbReference>
<dbReference type="Proteomes" id="UP000509638">
    <property type="component" value="Chromosome"/>
</dbReference>
<name>A0A7D5JF23_9MICO</name>
<dbReference type="Gene3D" id="3.40.50.720">
    <property type="entry name" value="NAD(P)-binding Rossmann-like Domain"/>
    <property type="match status" value="1"/>
</dbReference>
<sequence length="331" mass="34065">MTLLLGASDLEALVDRPATIAAVERAFAEIADGGADQPGPTSMSTPADSGRFILMAAVSDAAGLAGVKLLADVPENGGRGLPTQRSMILVVDRTDGAPVALLHGRVPTRVRTAAASAVATRALARSDSSSLGLLGAGALAREHVRALRDVRPFERLTVWSRSPETVARFVADLARDDDWTGEVVSAASPRDVVEASDVVCTLTPSIEPILAGAWLMPGQHLNVVGARPRPDEREVDGDALARASVWVDDRATAATKSGDLLLAVAEGALALGDVVGTLGEVLTGRVRGRSSPDEITLFDSVGIGAQDVAVAEVLLGAARARGVGTLIDLNA</sequence>
<evidence type="ECO:0000313" key="2">
    <source>
        <dbReference type="EMBL" id="QLD11538.1"/>
    </source>
</evidence>
<dbReference type="PANTHER" id="PTHR13812:SF19">
    <property type="entry name" value="KETIMINE REDUCTASE MU-CRYSTALLIN"/>
    <property type="match status" value="1"/>
</dbReference>
<dbReference type="Pfam" id="PF02423">
    <property type="entry name" value="OCD_Mu_crystall"/>
    <property type="match status" value="1"/>
</dbReference>
<dbReference type="InterPro" id="IPR036291">
    <property type="entry name" value="NAD(P)-bd_dom_sf"/>
</dbReference>
<gene>
    <name evidence="2" type="ORF">HW566_06985</name>
</gene>
<dbReference type="EMBL" id="CP058316">
    <property type="protein sequence ID" value="QLD11538.1"/>
    <property type="molecule type" value="Genomic_DNA"/>
</dbReference>
<dbReference type="FunFam" id="3.40.50.720:FF:000311">
    <property type="entry name" value="Ornithine cyclodeaminase"/>
    <property type="match status" value="1"/>
</dbReference>
<reference evidence="2 3" key="1">
    <citation type="submission" date="2020-06" db="EMBL/GenBank/DDBJ databases">
        <authorList>
            <person name="Jo H."/>
        </authorList>
    </citation>
    <scope>NUCLEOTIDE SEQUENCE [LARGE SCALE GENOMIC DNA]</scope>
    <source>
        <strain evidence="2 3">I46</strain>
    </source>
</reference>
<evidence type="ECO:0000313" key="3">
    <source>
        <dbReference type="Proteomes" id="UP000509638"/>
    </source>
</evidence>
<dbReference type="GO" id="GO:0005737">
    <property type="term" value="C:cytoplasm"/>
    <property type="evidence" value="ECO:0007669"/>
    <property type="project" value="TreeGrafter"/>
</dbReference>
<dbReference type="GO" id="GO:0016491">
    <property type="term" value="F:oxidoreductase activity"/>
    <property type="evidence" value="ECO:0007669"/>
    <property type="project" value="UniProtKB-ARBA"/>
</dbReference>
<dbReference type="PANTHER" id="PTHR13812">
    <property type="entry name" value="KETIMINE REDUCTASE MU-CRYSTALLIN"/>
    <property type="match status" value="1"/>
</dbReference>
<accession>A0A7D5JF23</accession>
<dbReference type="AlphaFoldDB" id="A0A7D5JF23"/>
<dbReference type="SUPFAM" id="SSF51735">
    <property type="entry name" value="NAD(P)-binding Rossmann-fold domains"/>
    <property type="match status" value="1"/>
</dbReference>
<protein>
    <submittedName>
        <fullName evidence="2">Ornithine cyclodeaminase family protein</fullName>
    </submittedName>
</protein>
<dbReference type="RefSeq" id="WP_178011546.1">
    <property type="nucleotide sequence ID" value="NZ_CP058316.1"/>
</dbReference>
<comment type="similarity">
    <text evidence="1">Belongs to the ornithine cyclodeaminase/mu-crystallin family.</text>
</comment>
<organism evidence="2 3">
    <name type="scientific">Microbacterium oleivorans</name>
    <dbReference type="NCBI Taxonomy" id="273677"/>
    <lineage>
        <taxon>Bacteria</taxon>
        <taxon>Bacillati</taxon>
        <taxon>Actinomycetota</taxon>
        <taxon>Actinomycetes</taxon>
        <taxon>Micrococcales</taxon>
        <taxon>Microbacteriaceae</taxon>
        <taxon>Microbacterium</taxon>
    </lineage>
</organism>
<proteinExistence type="inferred from homology"/>
<dbReference type="GO" id="GO:0019752">
    <property type="term" value="P:carboxylic acid metabolic process"/>
    <property type="evidence" value="ECO:0007669"/>
    <property type="project" value="UniProtKB-ARBA"/>
</dbReference>
<evidence type="ECO:0000256" key="1">
    <source>
        <dbReference type="ARBA" id="ARBA00008903"/>
    </source>
</evidence>
<dbReference type="InterPro" id="IPR003462">
    <property type="entry name" value="ODC_Mu_crystall"/>
</dbReference>
<dbReference type="InterPro" id="IPR023401">
    <property type="entry name" value="ODC_N"/>
</dbReference>
<dbReference type="PIRSF" id="PIRSF001439">
    <property type="entry name" value="CryM"/>
    <property type="match status" value="1"/>
</dbReference>